<dbReference type="Proteomes" id="UP000801492">
    <property type="component" value="Unassembled WGS sequence"/>
</dbReference>
<dbReference type="OrthoDB" id="6600151at2759"/>
<gene>
    <name evidence="2" type="ORF">ILUMI_03675</name>
</gene>
<reference evidence="2" key="1">
    <citation type="submission" date="2019-08" db="EMBL/GenBank/DDBJ databases">
        <title>The genome of the North American firefly Photinus pyralis.</title>
        <authorList>
            <consortium name="Photinus pyralis genome working group"/>
            <person name="Fallon T.R."/>
            <person name="Sander Lower S.E."/>
            <person name="Weng J.-K."/>
        </authorList>
    </citation>
    <scope>NUCLEOTIDE SEQUENCE</scope>
    <source>
        <strain evidence="2">TRF0915ILg1</strain>
        <tissue evidence="2">Whole body</tissue>
    </source>
</reference>
<organism evidence="2 3">
    <name type="scientific">Ignelater luminosus</name>
    <name type="common">Cucubano</name>
    <name type="synonym">Pyrophorus luminosus</name>
    <dbReference type="NCBI Taxonomy" id="2038154"/>
    <lineage>
        <taxon>Eukaryota</taxon>
        <taxon>Metazoa</taxon>
        <taxon>Ecdysozoa</taxon>
        <taxon>Arthropoda</taxon>
        <taxon>Hexapoda</taxon>
        <taxon>Insecta</taxon>
        <taxon>Pterygota</taxon>
        <taxon>Neoptera</taxon>
        <taxon>Endopterygota</taxon>
        <taxon>Coleoptera</taxon>
        <taxon>Polyphaga</taxon>
        <taxon>Elateriformia</taxon>
        <taxon>Elateroidea</taxon>
        <taxon>Elateridae</taxon>
        <taxon>Agrypninae</taxon>
        <taxon>Pyrophorini</taxon>
        <taxon>Ignelater</taxon>
    </lineage>
</organism>
<keyword evidence="1" id="KW-1133">Transmembrane helix</keyword>
<dbReference type="EMBL" id="VTPC01001270">
    <property type="protein sequence ID" value="KAF2902513.1"/>
    <property type="molecule type" value="Genomic_DNA"/>
</dbReference>
<proteinExistence type="predicted"/>
<dbReference type="AlphaFoldDB" id="A0A8K0DAJ6"/>
<sequence length="77" mass="8457">MATAARGGLVALFKRGWHEIPEVIGSSFMALIGLGLMGTGYTLYVIKDGDNRKHKMDYIVIRHDDPKAARVRKGIDG</sequence>
<keyword evidence="3" id="KW-1185">Reference proteome</keyword>
<accession>A0A8K0DAJ6</accession>
<feature type="transmembrane region" description="Helical" evidence="1">
    <location>
        <begin position="23"/>
        <end position="46"/>
    </location>
</feature>
<comment type="caution">
    <text evidence="2">The sequence shown here is derived from an EMBL/GenBank/DDBJ whole genome shotgun (WGS) entry which is preliminary data.</text>
</comment>
<keyword evidence="1" id="KW-0812">Transmembrane</keyword>
<evidence type="ECO:0000313" key="2">
    <source>
        <dbReference type="EMBL" id="KAF2902513.1"/>
    </source>
</evidence>
<name>A0A8K0DAJ6_IGNLU</name>
<protein>
    <submittedName>
        <fullName evidence="2">Uncharacterized protein</fullName>
    </submittedName>
</protein>
<evidence type="ECO:0000313" key="3">
    <source>
        <dbReference type="Proteomes" id="UP000801492"/>
    </source>
</evidence>
<evidence type="ECO:0000256" key="1">
    <source>
        <dbReference type="SAM" id="Phobius"/>
    </source>
</evidence>
<keyword evidence="1" id="KW-0472">Membrane</keyword>